<evidence type="ECO:0000259" key="12">
    <source>
        <dbReference type="Pfam" id="PF00060"/>
    </source>
</evidence>
<dbReference type="Gene3D" id="1.10.287.70">
    <property type="match status" value="1"/>
</dbReference>
<feature type="domain" description="Ionotropic receptor 75a N-terminal" evidence="13">
    <location>
        <begin position="32"/>
        <end position="168"/>
    </location>
</feature>
<dbReference type="GeneID" id="107219260"/>
<feature type="region of interest" description="Disordered" evidence="9">
    <location>
        <begin position="684"/>
        <end position="705"/>
    </location>
</feature>
<dbReference type="OrthoDB" id="8186464at2759"/>
<dbReference type="RefSeq" id="XP_015512915.2">
    <property type="nucleotide sequence ID" value="XM_015657429.2"/>
</dbReference>
<evidence type="ECO:0000259" key="13">
    <source>
        <dbReference type="Pfam" id="PF24576"/>
    </source>
</evidence>
<evidence type="ECO:0000313" key="15">
    <source>
        <dbReference type="RefSeq" id="XP_015512915.2"/>
    </source>
</evidence>
<gene>
    <name evidence="15" type="primary">LOC107219260</name>
</gene>
<feature type="transmembrane region" description="Helical" evidence="10">
    <location>
        <begin position="641"/>
        <end position="661"/>
    </location>
</feature>
<reference evidence="15" key="1">
    <citation type="submission" date="2025-08" db="UniProtKB">
        <authorList>
            <consortium name="RefSeq"/>
        </authorList>
    </citation>
    <scope>IDENTIFICATION</scope>
    <source>
        <tissue evidence="15">Thorax and Abdomen</tissue>
    </source>
</reference>
<dbReference type="AlphaFoldDB" id="A0A6J0BDF7"/>
<dbReference type="Pfam" id="PF00060">
    <property type="entry name" value="Lig_chan"/>
    <property type="match status" value="1"/>
</dbReference>
<dbReference type="PANTHER" id="PTHR42643">
    <property type="entry name" value="IONOTROPIC RECEPTOR 20A-RELATED"/>
    <property type="match status" value="1"/>
</dbReference>
<keyword evidence="7" id="KW-0675">Receptor</keyword>
<protein>
    <submittedName>
        <fullName evidence="15">Glutamate receptor ionotropic, delta-2-like isoform X1</fullName>
    </submittedName>
</protein>
<dbReference type="Gene3D" id="3.40.190.10">
    <property type="entry name" value="Periplasmic binding protein-like II"/>
    <property type="match status" value="1"/>
</dbReference>
<feature type="domain" description="Ionotropic glutamate receptor C-terminal" evidence="12">
    <location>
        <begin position="400"/>
        <end position="651"/>
    </location>
</feature>
<comment type="similarity">
    <text evidence="2">Belongs to the glutamate-gated ion channel (TC 1.A.10.1) family.</text>
</comment>
<evidence type="ECO:0000313" key="14">
    <source>
        <dbReference type="Proteomes" id="UP000829291"/>
    </source>
</evidence>
<keyword evidence="3" id="KW-1003">Cell membrane</keyword>
<dbReference type="InParanoid" id="A0A6J0BDF7"/>
<evidence type="ECO:0000256" key="8">
    <source>
        <dbReference type="ARBA" id="ARBA00023180"/>
    </source>
</evidence>
<evidence type="ECO:0000256" key="3">
    <source>
        <dbReference type="ARBA" id="ARBA00022475"/>
    </source>
</evidence>
<evidence type="ECO:0000256" key="9">
    <source>
        <dbReference type="SAM" id="MobiDB-lite"/>
    </source>
</evidence>
<dbReference type="SUPFAM" id="SSF53850">
    <property type="entry name" value="Periplasmic binding protein-like II"/>
    <property type="match status" value="1"/>
</dbReference>
<dbReference type="GO" id="GO:0005886">
    <property type="term" value="C:plasma membrane"/>
    <property type="evidence" value="ECO:0007669"/>
    <property type="project" value="UniProtKB-SubCell"/>
</dbReference>
<keyword evidence="14" id="KW-1185">Reference proteome</keyword>
<sequence>MKGKEWLDLALLFVFSVARAASQCVSPSPLGLQLMVEYARWRSLDQLVIFDNLIPKKCQRLYARSLMSCCSEKGMKISIHTTLDEHLTDILPQVFLIRRHRVGTVIFTDGLNLTSPDNILLLASQKQLFNYYISWLIVATKRNDAIIDTLLRILNIGIDSDLIVATSPLSTSQALNVTNQYLNRTCTGLQRYAKDYRAPKMRRIKNRENSTYNLDYVVQENKTVSFYLCHVYKIRNSENSSLVIDPLGWWNPGTYTLRLPVSVELRNNFHGFPLLVGILNSSSEVQPDNIDEEEMDDILPLLDIMAFVVSGINASIELVPHDKLGTVVNKAWSHLLGDVVSGVVDIGLGNINVNDERQRGMSFTHPIIQSMRNIYFHPPESGSMRDIFLQPFNNRLLGCVAVTCILMVLAMTAINYAGKLALSDETENHTGLGEAGLWCIGIMCMQGSPWSPRSPSGKIALLSCLIFALVIYNAYAGFITSILSVQAVGIKSLADLLFNNYKLGYSGNDDEYIRNANDSNLRELYIKAFNGREAGVDTTSGLQKAAKGGYGFFVSARLARRALRTTLLHNRCSLKELVIPQTFTVVALPMAHTCPYKKIITHSIMRISEVGVLSRISERMLPRMPQCEAPTTFHSARLADVYSAFVILVTGVMTALALGIFERVWSQRKSVREKLTRAIHVHRREGHGHGHGQANDAVSTSRKKVKEDYLEDSENVLSQELGRRVFTSSAAVGSPRIGLQGTSAGGDFSIAGRLRSRGLFPTPGIVGSSDFSGLKLSSPRRRSNVALSPVDDQVSGSNENPEPIIPFHV</sequence>
<evidence type="ECO:0000256" key="11">
    <source>
        <dbReference type="SAM" id="SignalP"/>
    </source>
</evidence>
<keyword evidence="5 10" id="KW-1133">Transmembrane helix</keyword>
<dbReference type="GO" id="GO:0050906">
    <property type="term" value="P:detection of stimulus involved in sensory perception"/>
    <property type="evidence" value="ECO:0007669"/>
    <property type="project" value="UniProtKB-ARBA"/>
</dbReference>
<keyword evidence="6 10" id="KW-0472">Membrane</keyword>
<dbReference type="PANTHER" id="PTHR42643:SF33">
    <property type="entry name" value="GLUTAMATE RECEPTOR 2-LIKE PROTEIN"/>
    <property type="match status" value="1"/>
</dbReference>
<evidence type="ECO:0000256" key="10">
    <source>
        <dbReference type="SAM" id="Phobius"/>
    </source>
</evidence>
<evidence type="ECO:0000256" key="4">
    <source>
        <dbReference type="ARBA" id="ARBA00022692"/>
    </source>
</evidence>
<dbReference type="Proteomes" id="UP000829291">
    <property type="component" value="Chromosome 1"/>
</dbReference>
<dbReference type="GO" id="GO:0015276">
    <property type="term" value="F:ligand-gated monoatomic ion channel activity"/>
    <property type="evidence" value="ECO:0007669"/>
    <property type="project" value="InterPro"/>
</dbReference>
<dbReference type="InterPro" id="IPR052192">
    <property type="entry name" value="Insect_Ionotropic_Sensory_Rcpt"/>
</dbReference>
<organism evidence="15">
    <name type="scientific">Neodiprion lecontei</name>
    <name type="common">Redheaded pine sawfly</name>
    <dbReference type="NCBI Taxonomy" id="441921"/>
    <lineage>
        <taxon>Eukaryota</taxon>
        <taxon>Metazoa</taxon>
        <taxon>Ecdysozoa</taxon>
        <taxon>Arthropoda</taxon>
        <taxon>Hexapoda</taxon>
        <taxon>Insecta</taxon>
        <taxon>Pterygota</taxon>
        <taxon>Neoptera</taxon>
        <taxon>Endopterygota</taxon>
        <taxon>Hymenoptera</taxon>
        <taxon>Tenthredinoidea</taxon>
        <taxon>Diprionidae</taxon>
        <taxon>Diprioninae</taxon>
        <taxon>Neodiprion</taxon>
    </lineage>
</organism>
<feature type="region of interest" description="Disordered" evidence="9">
    <location>
        <begin position="770"/>
        <end position="809"/>
    </location>
</feature>
<keyword evidence="11" id="KW-0732">Signal</keyword>
<name>A0A6J0BDF7_NEOLC</name>
<accession>A0A6J0BDF7</accession>
<keyword evidence="8" id="KW-0325">Glycoprotein</keyword>
<evidence type="ECO:0000256" key="1">
    <source>
        <dbReference type="ARBA" id="ARBA00004651"/>
    </source>
</evidence>
<keyword evidence="4 10" id="KW-0812">Transmembrane</keyword>
<dbReference type="KEGG" id="nlo:107219260"/>
<evidence type="ECO:0000256" key="2">
    <source>
        <dbReference type="ARBA" id="ARBA00008685"/>
    </source>
</evidence>
<dbReference type="Pfam" id="PF24576">
    <property type="entry name" value="IR75A_N"/>
    <property type="match status" value="1"/>
</dbReference>
<feature type="chain" id="PRO_5046769156" evidence="11">
    <location>
        <begin position="23"/>
        <end position="809"/>
    </location>
</feature>
<evidence type="ECO:0000256" key="6">
    <source>
        <dbReference type="ARBA" id="ARBA00023136"/>
    </source>
</evidence>
<feature type="signal peptide" evidence="11">
    <location>
        <begin position="1"/>
        <end position="22"/>
    </location>
</feature>
<feature type="transmembrane region" description="Helical" evidence="10">
    <location>
        <begin position="395"/>
        <end position="417"/>
    </location>
</feature>
<comment type="subcellular location">
    <subcellularLocation>
        <location evidence="1">Cell membrane</location>
        <topology evidence="1">Multi-pass membrane protein</topology>
    </subcellularLocation>
</comment>
<dbReference type="InterPro" id="IPR057074">
    <property type="entry name" value="IR75A_N"/>
</dbReference>
<proteinExistence type="inferred from homology"/>
<evidence type="ECO:0000256" key="7">
    <source>
        <dbReference type="ARBA" id="ARBA00023170"/>
    </source>
</evidence>
<evidence type="ECO:0000256" key="5">
    <source>
        <dbReference type="ARBA" id="ARBA00022989"/>
    </source>
</evidence>
<dbReference type="InterPro" id="IPR001320">
    <property type="entry name" value="Iontro_rcpt_C"/>
</dbReference>
<feature type="transmembrane region" description="Helical" evidence="10">
    <location>
        <begin position="459"/>
        <end position="483"/>
    </location>
</feature>